<name>A0A1X1U8Q4_MYCFL</name>
<accession>A0A1X1U8Q4</accession>
<proteinExistence type="predicted"/>
<evidence type="ECO:0000313" key="2">
    <source>
        <dbReference type="EMBL" id="ORV53108.1"/>
    </source>
</evidence>
<evidence type="ECO:0000259" key="1">
    <source>
        <dbReference type="Pfam" id="PF12680"/>
    </source>
</evidence>
<organism evidence="2 3">
    <name type="scientific">Mycobacterium florentinum</name>
    <dbReference type="NCBI Taxonomy" id="292462"/>
    <lineage>
        <taxon>Bacteria</taxon>
        <taxon>Bacillati</taxon>
        <taxon>Actinomycetota</taxon>
        <taxon>Actinomycetes</taxon>
        <taxon>Mycobacteriales</taxon>
        <taxon>Mycobacteriaceae</taxon>
        <taxon>Mycobacterium</taxon>
        <taxon>Mycobacterium simiae complex</taxon>
    </lineage>
</organism>
<dbReference type="Pfam" id="PF12680">
    <property type="entry name" value="SnoaL_2"/>
    <property type="match status" value="1"/>
</dbReference>
<dbReference type="OrthoDB" id="7064268at2"/>
<reference evidence="2 3" key="1">
    <citation type="submission" date="2016-01" db="EMBL/GenBank/DDBJ databases">
        <title>The new phylogeny of the genus Mycobacterium.</title>
        <authorList>
            <person name="Tarcisio F."/>
            <person name="Conor M."/>
            <person name="Antonella G."/>
            <person name="Elisabetta G."/>
            <person name="Giulia F.S."/>
            <person name="Sara T."/>
            <person name="Anna F."/>
            <person name="Clotilde B."/>
            <person name="Roberto B."/>
            <person name="Veronica D.S."/>
            <person name="Fabio R."/>
            <person name="Monica P."/>
            <person name="Olivier J."/>
            <person name="Enrico T."/>
            <person name="Nicola S."/>
        </authorList>
    </citation>
    <scope>NUCLEOTIDE SEQUENCE [LARGE SCALE GENOMIC DNA]</scope>
    <source>
        <strain evidence="2 3">DSM 44852</strain>
    </source>
</reference>
<dbReference type="Gene3D" id="3.10.450.50">
    <property type="match status" value="1"/>
</dbReference>
<dbReference type="RefSeq" id="WP_085222043.1">
    <property type="nucleotide sequence ID" value="NZ_AP022576.1"/>
</dbReference>
<dbReference type="InterPro" id="IPR032710">
    <property type="entry name" value="NTF2-like_dom_sf"/>
</dbReference>
<comment type="caution">
    <text evidence="2">The sequence shown here is derived from an EMBL/GenBank/DDBJ whole genome shotgun (WGS) entry which is preliminary data.</text>
</comment>
<evidence type="ECO:0000313" key="3">
    <source>
        <dbReference type="Proteomes" id="UP000193010"/>
    </source>
</evidence>
<gene>
    <name evidence="2" type="ORF">AWC05_20395</name>
</gene>
<dbReference type="SUPFAM" id="SSF54427">
    <property type="entry name" value="NTF2-like"/>
    <property type="match status" value="1"/>
</dbReference>
<dbReference type="EMBL" id="LQOV01000014">
    <property type="protein sequence ID" value="ORV53108.1"/>
    <property type="molecule type" value="Genomic_DNA"/>
</dbReference>
<protein>
    <submittedName>
        <fullName evidence="2">Polyketide cyclase</fullName>
    </submittedName>
</protein>
<dbReference type="AlphaFoldDB" id="A0A1X1U8Q4"/>
<feature type="domain" description="SnoaL-like" evidence="1">
    <location>
        <begin position="14"/>
        <end position="103"/>
    </location>
</feature>
<dbReference type="InterPro" id="IPR037401">
    <property type="entry name" value="SnoaL-like"/>
</dbReference>
<dbReference type="Proteomes" id="UP000193010">
    <property type="component" value="Unassembled WGS sequence"/>
</dbReference>
<keyword evidence="3" id="KW-1185">Reference proteome</keyword>
<dbReference type="STRING" id="292462.AWC05_20395"/>
<sequence length="115" mass="12578">MTRTPEEVFAHHGQALGAGDLDEIVADYADDSVLISPAGIARGKDSIRNVFAALLADLPNADWDLKTQLFDGDVLFLEWAADSVLNRVDDGVDTFVFRDGMIRAQTVRYTPKPKG</sequence>